<evidence type="ECO:0000313" key="1">
    <source>
        <dbReference type="EMBL" id="KAK6728173.1"/>
    </source>
</evidence>
<dbReference type="PANTHER" id="PTHR46060:SF2">
    <property type="entry name" value="HISTONE-LYSINE N-METHYLTRANSFERASE SETMAR"/>
    <property type="match status" value="1"/>
</dbReference>
<gene>
    <name evidence="1" type="primary">Necator_chrI.g1808</name>
    <name evidence="1" type="ORF">RB195_005682</name>
</gene>
<accession>A0ABR1BP24</accession>
<organism evidence="1 2">
    <name type="scientific">Necator americanus</name>
    <name type="common">Human hookworm</name>
    <dbReference type="NCBI Taxonomy" id="51031"/>
    <lineage>
        <taxon>Eukaryota</taxon>
        <taxon>Metazoa</taxon>
        <taxon>Ecdysozoa</taxon>
        <taxon>Nematoda</taxon>
        <taxon>Chromadorea</taxon>
        <taxon>Rhabditida</taxon>
        <taxon>Rhabditina</taxon>
        <taxon>Rhabditomorpha</taxon>
        <taxon>Strongyloidea</taxon>
        <taxon>Ancylostomatidae</taxon>
        <taxon>Bunostominae</taxon>
        <taxon>Necator</taxon>
    </lineage>
</organism>
<keyword evidence="2" id="KW-1185">Reference proteome</keyword>
<name>A0ABR1BP24_NECAM</name>
<comment type="caution">
    <text evidence="1">The sequence shown here is derived from an EMBL/GenBank/DDBJ whole genome shotgun (WGS) entry which is preliminary data.</text>
</comment>
<dbReference type="Proteomes" id="UP001303046">
    <property type="component" value="Unassembled WGS sequence"/>
</dbReference>
<protein>
    <recommendedName>
        <fullName evidence="3">Mos1 transposase HTH domain-containing protein</fullName>
    </recommendedName>
</protein>
<sequence length="121" mass="13776">MSIYRLGESTSTTRTVNCWFARFASGDTDFIDKPRSGRPTLSKTPPFSMLLRRIRRSTPAASRRDSGSHSTVVYRLQALGYRKVLARWTPHSLTDGTGFTVYPFVTLSFFAPLTVREKRPR</sequence>
<dbReference type="EMBL" id="JAVFWL010000001">
    <property type="protein sequence ID" value="KAK6728173.1"/>
    <property type="molecule type" value="Genomic_DNA"/>
</dbReference>
<proteinExistence type="predicted"/>
<evidence type="ECO:0008006" key="3">
    <source>
        <dbReference type="Google" id="ProtNLM"/>
    </source>
</evidence>
<dbReference type="InterPro" id="IPR052709">
    <property type="entry name" value="Transposase-MT_Hybrid"/>
</dbReference>
<reference evidence="1 2" key="1">
    <citation type="submission" date="2023-08" db="EMBL/GenBank/DDBJ databases">
        <title>A Necator americanus chromosomal reference genome.</title>
        <authorList>
            <person name="Ilik V."/>
            <person name="Petrzelkova K.J."/>
            <person name="Pardy F."/>
            <person name="Fuh T."/>
            <person name="Niatou-Singa F.S."/>
            <person name="Gouil Q."/>
            <person name="Baker L."/>
            <person name="Ritchie M.E."/>
            <person name="Jex A.R."/>
            <person name="Gazzola D."/>
            <person name="Li H."/>
            <person name="Toshio Fujiwara R."/>
            <person name="Zhan B."/>
            <person name="Aroian R.V."/>
            <person name="Pafco B."/>
            <person name="Schwarz E.M."/>
        </authorList>
    </citation>
    <scope>NUCLEOTIDE SEQUENCE [LARGE SCALE GENOMIC DNA]</scope>
    <source>
        <strain evidence="1 2">Aroian</strain>
        <tissue evidence="1">Whole animal</tissue>
    </source>
</reference>
<evidence type="ECO:0000313" key="2">
    <source>
        <dbReference type="Proteomes" id="UP001303046"/>
    </source>
</evidence>
<dbReference type="PANTHER" id="PTHR46060">
    <property type="entry name" value="MARINER MOS1 TRANSPOSASE-LIKE PROTEIN"/>
    <property type="match status" value="1"/>
</dbReference>